<dbReference type="EMBL" id="QNGE01000120">
    <property type="protein sequence ID" value="KAA3681822.1"/>
    <property type="molecule type" value="Genomic_DNA"/>
</dbReference>
<keyword evidence="4" id="KW-0472">Membrane</keyword>
<gene>
    <name evidence="5" type="ORF">DEA37_0011458</name>
</gene>
<evidence type="ECO:0000256" key="3">
    <source>
        <dbReference type="ARBA" id="ARBA00023303"/>
    </source>
</evidence>
<evidence type="ECO:0000256" key="4">
    <source>
        <dbReference type="SAM" id="Phobius"/>
    </source>
</evidence>
<dbReference type="PANTHER" id="PTHR10117:SF54">
    <property type="entry name" value="TRANSIENT RECEPTOR POTENTIAL-GAMMA PROTEIN"/>
    <property type="match status" value="1"/>
</dbReference>
<name>A0A5J4P2S9_9TREM</name>
<sequence length="185" mass="21596">NTFNKKIQLLFRSFTLGDLPLHSQEEYSDLAKKCMDFAVSCIDLCRTSDEVHCLLRGDFDQSTQGLKHPLETVKIAIHSREKKMPLPQALIHRDRGSVKYEVTDILRCPVIKFVGYMVSYVTFLTLITVATFRLDRNDLSESDDNWELRSMEIWSYDFRTSNLVMTRIQIILLFWILGELLLQTK</sequence>
<dbReference type="AlphaFoldDB" id="A0A5J4P2S9"/>
<feature type="transmembrane region" description="Helical" evidence="4">
    <location>
        <begin position="164"/>
        <end position="182"/>
    </location>
</feature>
<feature type="transmembrane region" description="Helical" evidence="4">
    <location>
        <begin position="113"/>
        <end position="134"/>
    </location>
</feature>
<keyword evidence="3" id="KW-0407">Ion channel</keyword>
<keyword evidence="2" id="KW-0406">Ion transport</keyword>
<comment type="caution">
    <text evidence="5">The sequence shown here is derived from an EMBL/GenBank/DDBJ whole genome shotgun (WGS) entry which is preliminary data.</text>
</comment>
<evidence type="ECO:0000256" key="1">
    <source>
        <dbReference type="ARBA" id="ARBA00022448"/>
    </source>
</evidence>
<dbReference type="GO" id="GO:0015279">
    <property type="term" value="F:store-operated calcium channel activity"/>
    <property type="evidence" value="ECO:0007669"/>
    <property type="project" value="TreeGrafter"/>
</dbReference>
<protein>
    <submittedName>
        <fullName evidence="5">Uncharacterized protein</fullName>
    </submittedName>
</protein>
<keyword evidence="4" id="KW-0812">Transmembrane</keyword>
<keyword evidence="4" id="KW-1133">Transmembrane helix</keyword>
<evidence type="ECO:0000313" key="6">
    <source>
        <dbReference type="Proteomes" id="UP000324629"/>
    </source>
</evidence>
<evidence type="ECO:0000256" key="2">
    <source>
        <dbReference type="ARBA" id="ARBA00023065"/>
    </source>
</evidence>
<dbReference type="GO" id="GO:0034703">
    <property type="term" value="C:cation channel complex"/>
    <property type="evidence" value="ECO:0007669"/>
    <property type="project" value="TreeGrafter"/>
</dbReference>
<keyword evidence="1" id="KW-0813">Transport</keyword>
<dbReference type="GO" id="GO:0005886">
    <property type="term" value="C:plasma membrane"/>
    <property type="evidence" value="ECO:0007669"/>
    <property type="project" value="TreeGrafter"/>
</dbReference>
<accession>A0A5J4P2S9</accession>
<organism evidence="5 6">
    <name type="scientific">Paragonimus westermani</name>
    <dbReference type="NCBI Taxonomy" id="34504"/>
    <lineage>
        <taxon>Eukaryota</taxon>
        <taxon>Metazoa</taxon>
        <taxon>Spiralia</taxon>
        <taxon>Lophotrochozoa</taxon>
        <taxon>Platyhelminthes</taxon>
        <taxon>Trematoda</taxon>
        <taxon>Digenea</taxon>
        <taxon>Plagiorchiida</taxon>
        <taxon>Troglotremata</taxon>
        <taxon>Troglotrematidae</taxon>
        <taxon>Paragonimus</taxon>
    </lineage>
</organism>
<dbReference type="GO" id="GO:0070679">
    <property type="term" value="F:inositol 1,4,5 trisphosphate binding"/>
    <property type="evidence" value="ECO:0007669"/>
    <property type="project" value="TreeGrafter"/>
</dbReference>
<evidence type="ECO:0000313" key="5">
    <source>
        <dbReference type="EMBL" id="KAA3681822.1"/>
    </source>
</evidence>
<dbReference type="Proteomes" id="UP000324629">
    <property type="component" value="Unassembled WGS sequence"/>
</dbReference>
<dbReference type="GO" id="GO:0051480">
    <property type="term" value="P:regulation of cytosolic calcium ion concentration"/>
    <property type="evidence" value="ECO:0007669"/>
    <property type="project" value="TreeGrafter"/>
</dbReference>
<proteinExistence type="predicted"/>
<reference evidence="5 6" key="1">
    <citation type="journal article" date="2019" name="Gigascience">
        <title>Whole-genome sequence of the oriental lung fluke Paragonimus westermani.</title>
        <authorList>
            <person name="Oey H."/>
            <person name="Zakrzewski M."/>
            <person name="Narain K."/>
            <person name="Devi K.R."/>
            <person name="Agatsuma T."/>
            <person name="Nawaratna S."/>
            <person name="Gobert G.N."/>
            <person name="Jones M.K."/>
            <person name="Ragan M.A."/>
            <person name="McManus D.P."/>
            <person name="Krause L."/>
        </authorList>
    </citation>
    <scope>NUCLEOTIDE SEQUENCE [LARGE SCALE GENOMIC DNA]</scope>
    <source>
        <strain evidence="5 6">IND2009</strain>
    </source>
</reference>
<dbReference type="InterPro" id="IPR002153">
    <property type="entry name" value="TRPC_channel"/>
</dbReference>
<dbReference type="PANTHER" id="PTHR10117">
    <property type="entry name" value="TRANSIENT RECEPTOR POTENTIAL CHANNEL"/>
    <property type="match status" value="1"/>
</dbReference>
<feature type="non-terminal residue" evidence="5">
    <location>
        <position position="1"/>
    </location>
</feature>
<keyword evidence="6" id="KW-1185">Reference proteome</keyword>